<dbReference type="OrthoDB" id="10375599at2759"/>
<keyword evidence="1" id="KW-0732">Signal</keyword>
<evidence type="ECO:0000313" key="5">
    <source>
        <dbReference type="WBParaSite" id="BXY_0601500.1"/>
    </source>
</evidence>
<sequence length="430" mass="49039">MASSLYSLVLLLIVVDTLCKATESPGFYTLNSQISEEKADDLFKFLTDPRLSIYSKLTNIEELGALDELFDYILTEHSKKHENITKDDLQDLKKQSLEEWQAYSNSSFQSHEATNQFKSFIQPLINDYLDLRKEIPQDQLEKDYGFSALLNDKLIDSIKTTDESSKVIKEVLEDKTRSKPILVKEFAETYPTQWADVLDAALEYWKKEKKFGKDVAEILKELWSEGNGDGDFFKLYKVLDKISKLDDNKRKTFEALTPVTAKYLNEILSLASVINNKVQLKDDIANPLVTAGVAKVVKFSLNQAFEKLKEAKKDTKSLVKLLKSDKVTLFHKFYNISRALPEENVLQSGTKDLEQSGLDRKVMRSFETLIQTYVSQNGKASYFLNRGLSEEDGNLFLADVMNRLTKPQLEQLKGLVPGARKGLEEFIATM</sequence>
<reference evidence="5" key="1">
    <citation type="submission" date="2016-11" db="UniProtKB">
        <authorList>
            <consortium name="WormBaseParasite"/>
        </authorList>
    </citation>
    <scope>IDENTIFICATION</scope>
</reference>
<accession>A0A1I7RZ47</accession>
<evidence type="ECO:0000313" key="2">
    <source>
        <dbReference type="EMBL" id="CAD5220607.1"/>
    </source>
</evidence>
<proteinExistence type="predicted"/>
<dbReference type="Proteomes" id="UP000659654">
    <property type="component" value="Unassembled WGS sequence"/>
</dbReference>
<gene>
    <name evidence="2" type="ORF">BXYJ_LOCUS6263</name>
</gene>
<feature type="signal peptide" evidence="1">
    <location>
        <begin position="1"/>
        <end position="21"/>
    </location>
</feature>
<name>A0A1I7RZ47_BURXY</name>
<evidence type="ECO:0000313" key="3">
    <source>
        <dbReference type="Proteomes" id="UP000095284"/>
    </source>
</evidence>
<evidence type="ECO:0000313" key="4">
    <source>
        <dbReference type="Proteomes" id="UP000659654"/>
    </source>
</evidence>
<dbReference type="EMBL" id="CAJFDI010000003">
    <property type="protein sequence ID" value="CAD5220607.1"/>
    <property type="molecule type" value="Genomic_DNA"/>
</dbReference>
<protein>
    <submittedName>
        <fullName evidence="2">(pine wood nematode) hypothetical protein</fullName>
    </submittedName>
</protein>
<feature type="chain" id="PRO_5036022003" evidence="1">
    <location>
        <begin position="22"/>
        <end position="430"/>
    </location>
</feature>
<dbReference type="EMBL" id="CAJFCV020000003">
    <property type="protein sequence ID" value="CAG9106862.1"/>
    <property type="molecule type" value="Genomic_DNA"/>
</dbReference>
<evidence type="ECO:0000256" key="1">
    <source>
        <dbReference type="SAM" id="SignalP"/>
    </source>
</evidence>
<reference evidence="2" key="2">
    <citation type="submission" date="2020-09" db="EMBL/GenBank/DDBJ databases">
        <authorList>
            <person name="Kikuchi T."/>
        </authorList>
    </citation>
    <scope>NUCLEOTIDE SEQUENCE</scope>
    <source>
        <strain evidence="2">Ka4C1</strain>
    </source>
</reference>
<keyword evidence="4" id="KW-1185">Reference proteome</keyword>
<dbReference type="Proteomes" id="UP000582659">
    <property type="component" value="Unassembled WGS sequence"/>
</dbReference>
<dbReference type="WBParaSite" id="BXY_0601500.1">
    <property type="protein sequence ID" value="BXY_0601500.1"/>
    <property type="gene ID" value="BXY_0601500"/>
</dbReference>
<dbReference type="AlphaFoldDB" id="A0A1I7RZ47"/>
<organism evidence="3 5">
    <name type="scientific">Bursaphelenchus xylophilus</name>
    <name type="common">Pinewood nematode worm</name>
    <name type="synonym">Aphelenchoides xylophilus</name>
    <dbReference type="NCBI Taxonomy" id="6326"/>
    <lineage>
        <taxon>Eukaryota</taxon>
        <taxon>Metazoa</taxon>
        <taxon>Ecdysozoa</taxon>
        <taxon>Nematoda</taxon>
        <taxon>Chromadorea</taxon>
        <taxon>Rhabditida</taxon>
        <taxon>Tylenchina</taxon>
        <taxon>Tylenchomorpha</taxon>
        <taxon>Aphelenchoidea</taxon>
        <taxon>Aphelenchoididae</taxon>
        <taxon>Bursaphelenchus</taxon>
    </lineage>
</organism>
<dbReference type="Proteomes" id="UP000095284">
    <property type="component" value="Unplaced"/>
</dbReference>